<name>A0A4V2HC52_9STRE</name>
<evidence type="ECO:0000256" key="5">
    <source>
        <dbReference type="SAM" id="Phobius"/>
    </source>
</evidence>
<feature type="domain" description="DUF1232" evidence="6">
    <location>
        <begin position="77"/>
        <end position="112"/>
    </location>
</feature>
<evidence type="ECO:0000256" key="2">
    <source>
        <dbReference type="ARBA" id="ARBA00022692"/>
    </source>
</evidence>
<dbReference type="OrthoDB" id="9793277at2"/>
<comment type="subcellular location">
    <subcellularLocation>
        <location evidence="1">Endomembrane system</location>
        <topology evidence="1">Multi-pass membrane protein</topology>
    </subcellularLocation>
</comment>
<dbReference type="RefSeq" id="WP_130555312.1">
    <property type="nucleotide sequence ID" value="NZ_DAIPVO010000004.1"/>
</dbReference>
<dbReference type="Pfam" id="PF06803">
    <property type="entry name" value="DUF1232"/>
    <property type="match status" value="1"/>
</dbReference>
<sequence length="140" mass="16784">MKMRLTKKQAIEEIQKRYQKAESLLKDDSKMEPFLEKIEKKIKWIPFLTQEFKNIPIMISMVRSYLKRDYTKIPKRTILAIISALIYFLSPVDVVPDWIPFFGQMDDALVIATCWNWVNKDIQDYRVWKKLRSAENINKP</sequence>
<evidence type="ECO:0000256" key="1">
    <source>
        <dbReference type="ARBA" id="ARBA00004127"/>
    </source>
</evidence>
<gene>
    <name evidence="7" type="ORF">EXW74_07215</name>
</gene>
<evidence type="ECO:0000313" key="8">
    <source>
        <dbReference type="Proteomes" id="UP000291525"/>
    </source>
</evidence>
<evidence type="ECO:0000256" key="4">
    <source>
        <dbReference type="ARBA" id="ARBA00023136"/>
    </source>
</evidence>
<reference evidence="7 8" key="1">
    <citation type="submission" date="2019-02" db="EMBL/GenBank/DDBJ databases">
        <title>First genome of the species Streptococcus parasuis.</title>
        <authorList>
            <person name="Stevens M.J.A."/>
            <person name="Stephan R."/>
        </authorList>
    </citation>
    <scope>NUCLEOTIDE SEQUENCE [LARGE SCALE GENOMIC DNA]</scope>
    <source>
        <strain evidence="7 8">4253</strain>
    </source>
</reference>
<keyword evidence="2 5" id="KW-0812">Transmembrane</keyword>
<dbReference type="Proteomes" id="UP000291525">
    <property type="component" value="Unassembled WGS sequence"/>
</dbReference>
<dbReference type="EMBL" id="SHGT01000042">
    <property type="protein sequence ID" value="TAA11366.1"/>
    <property type="molecule type" value="Genomic_DNA"/>
</dbReference>
<accession>A0A4V2HC52</accession>
<keyword evidence="4 5" id="KW-0472">Membrane</keyword>
<dbReference type="GO" id="GO:0012505">
    <property type="term" value="C:endomembrane system"/>
    <property type="evidence" value="ECO:0007669"/>
    <property type="project" value="UniProtKB-SubCell"/>
</dbReference>
<evidence type="ECO:0000313" key="7">
    <source>
        <dbReference type="EMBL" id="TAA11366.1"/>
    </source>
</evidence>
<dbReference type="InterPro" id="IPR010652">
    <property type="entry name" value="DUF1232"/>
</dbReference>
<protein>
    <submittedName>
        <fullName evidence="7">DUF1232 domain-containing protein</fullName>
    </submittedName>
</protein>
<keyword evidence="3 5" id="KW-1133">Transmembrane helix</keyword>
<comment type="caution">
    <text evidence="7">The sequence shown here is derived from an EMBL/GenBank/DDBJ whole genome shotgun (WGS) entry which is preliminary data.</text>
</comment>
<evidence type="ECO:0000256" key="3">
    <source>
        <dbReference type="ARBA" id="ARBA00022989"/>
    </source>
</evidence>
<proteinExistence type="predicted"/>
<dbReference type="AlphaFoldDB" id="A0A4V2HC52"/>
<feature type="transmembrane region" description="Helical" evidence="5">
    <location>
        <begin position="73"/>
        <end position="92"/>
    </location>
</feature>
<organism evidence="7 8">
    <name type="scientific">Streptococcus parasuis</name>
    <dbReference type="NCBI Taxonomy" id="1501662"/>
    <lineage>
        <taxon>Bacteria</taxon>
        <taxon>Bacillati</taxon>
        <taxon>Bacillota</taxon>
        <taxon>Bacilli</taxon>
        <taxon>Lactobacillales</taxon>
        <taxon>Streptococcaceae</taxon>
        <taxon>Streptococcus</taxon>
    </lineage>
</organism>
<evidence type="ECO:0000259" key="6">
    <source>
        <dbReference type="Pfam" id="PF06803"/>
    </source>
</evidence>